<name>A0A2I0U4J7_LIMLA</name>
<gene>
    <name evidence="2" type="ORF">llap_8768</name>
</gene>
<protein>
    <submittedName>
        <fullName evidence="2">Uncharacterized protein</fullName>
    </submittedName>
</protein>
<proteinExistence type="predicted"/>
<accession>A0A2I0U4J7</accession>
<dbReference type="EMBL" id="KZ506185">
    <property type="protein sequence ID" value="PKU40949.1"/>
    <property type="molecule type" value="Genomic_DNA"/>
</dbReference>
<evidence type="ECO:0000313" key="2">
    <source>
        <dbReference type="EMBL" id="PKU40949.1"/>
    </source>
</evidence>
<dbReference type="Proteomes" id="UP000233556">
    <property type="component" value="Unassembled WGS sequence"/>
</dbReference>
<keyword evidence="3" id="KW-1185">Reference proteome</keyword>
<sequence length="75" mass="8321">MEGEELGGEEYDLQEEGEEGEQEEEEEEKAALSEEEEAPAPCPLTEEVLKEGLSLLCKTGNGLAHAYVKFEAKYK</sequence>
<reference evidence="3" key="1">
    <citation type="submission" date="2017-11" db="EMBL/GenBank/DDBJ databases">
        <authorList>
            <person name="Lima N.C."/>
            <person name="Parody-Merino A.M."/>
            <person name="Battley P.F."/>
            <person name="Fidler A.E."/>
            <person name="Prosdocimi F."/>
        </authorList>
    </citation>
    <scope>NUCLEOTIDE SEQUENCE [LARGE SCALE GENOMIC DNA]</scope>
</reference>
<feature type="region of interest" description="Disordered" evidence="1">
    <location>
        <begin position="1"/>
        <end position="42"/>
    </location>
</feature>
<feature type="compositionally biased region" description="Acidic residues" evidence="1">
    <location>
        <begin position="1"/>
        <end position="38"/>
    </location>
</feature>
<organism evidence="2 3">
    <name type="scientific">Limosa lapponica baueri</name>
    <dbReference type="NCBI Taxonomy" id="1758121"/>
    <lineage>
        <taxon>Eukaryota</taxon>
        <taxon>Metazoa</taxon>
        <taxon>Chordata</taxon>
        <taxon>Craniata</taxon>
        <taxon>Vertebrata</taxon>
        <taxon>Euteleostomi</taxon>
        <taxon>Archelosauria</taxon>
        <taxon>Archosauria</taxon>
        <taxon>Dinosauria</taxon>
        <taxon>Saurischia</taxon>
        <taxon>Theropoda</taxon>
        <taxon>Coelurosauria</taxon>
        <taxon>Aves</taxon>
        <taxon>Neognathae</taxon>
        <taxon>Neoaves</taxon>
        <taxon>Charadriiformes</taxon>
        <taxon>Scolopacidae</taxon>
        <taxon>Limosa</taxon>
    </lineage>
</organism>
<evidence type="ECO:0000313" key="3">
    <source>
        <dbReference type="Proteomes" id="UP000233556"/>
    </source>
</evidence>
<reference evidence="3" key="2">
    <citation type="submission" date="2017-12" db="EMBL/GenBank/DDBJ databases">
        <title>Genome sequence of the Bar-tailed Godwit (Limosa lapponica baueri).</title>
        <authorList>
            <person name="Lima N.C.B."/>
            <person name="Parody-Merino A.M."/>
            <person name="Battley P.F."/>
            <person name="Fidler A.E."/>
            <person name="Prosdocimi F."/>
        </authorList>
    </citation>
    <scope>NUCLEOTIDE SEQUENCE [LARGE SCALE GENOMIC DNA]</scope>
</reference>
<evidence type="ECO:0000256" key="1">
    <source>
        <dbReference type="SAM" id="MobiDB-lite"/>
    </source>
</evidence>
<dbReference type="AlphaFoldDB" id="A0A2I0U4J7"/>